<dbReference type="PANTHER" id="PTHR30071">
    <property type="entry name" value="HEME EXPORTER PROTEIN C"/>
    <property type="match status" value="1"/>
</dbReference>
<feature type="transmembrane region" description="Helical" evidence="6">
    <location>
        <begin position="36"/>
        <end position="55"/>
    </location>
</feature>
<dbReference type="InterPro" id="IPR017562">
    <property type="entry name" value="Cyt_c_biogenesis_CcsA"/>
</dbReference>
<protein>
    <submittedName>
        <fullName evidence="8">Cytochrome c-type biogenesis protein CcsB</fullName>
    </submittedName>
</protein>
<feature type="transmembrane region" description="Helical" evidence="6">
    <location>
        <begin position="75"/>
        <end position="93"/>
    </location>
</feature>
<keyword evidence="9" id="KW-1185">Reference proteome</keyword>
<dbReference type="InterPro" id="IPR045062">
    <property type="entry name" value="Cyt_c_biogenesis_CcsA/CcmC"/>
</dbReference>
<gene>
    <name evidence="8" type="ORF">C8D98_2260</name>
</gene>
<feature type="transmembrane region" description="Helical" evidence="6">
    <location>
        <begin position="137"/>
        <end position="163"/>
    </location>
</feature>
<proteinExistence type="predicted"/>
<keyword evidence="4 6" id="KW-1133">Transmembrane helix</keyword>
<evidence type="ECO:0000313" key="9">
    <source>
        <dbReference type="Proteomes" id="UP000294614"/>
    </source>
</evidence>
<feature type="transmembrane region" description="Helical" evidence="6">
    <location>
        <begin position="175"/>
        <end position="199"/>
    </location>
</feature>
<feature type="transmembrane region" description="Helical" evidence="6">
    <location>
        <begin position="6"/>
        <end position="27"/>
    </location>
</feature>
<dbReference type="GO" id="GO:0020037">
    <property type="term" value="F:heme binding"/>
    <property type="evidence" value="ECO:0007669"/>
    <property type="project" value="InterPro"/>
</dbReference>
<dbReference type="Proteomes" id="UP000294614">
    <property type="component" value="Unassembled WGS sequence"/>
</dbReference>
<comment type="caution">
    <text evidence="8">The sequence shown here is derived from an EMBL/GenBank/DDBJ whole genome shotgun (WGS) entry which is preliminary data.</text>
</comment>
<organism evidence="8 9">
    <name type="scientific">Seleniivibrio woodruffii</name>
    <dbReference type="NCBI Taxonomy" id="1078050"/>
    <lineage>
        <taxon>Bacteria</taxon>
        <taxon>Pseudomonadati</taxon>
        <taxon>Deferribacterota</taxon>
        <taxon>Deferribacteres</taxon>
        <taxon>Deferribacterales</taxon>
        <taxon>Geovibrionaceae</taxon>
        <taxon>Seleniivibrio</taxon>
    </lineage>
</organism>
<keyword evidence="5 6" id="KW-0472">Membrane</keyword>
<dbReference type="Pfam" id="PF01578">
    <property type="entry name" value="Cytochrom_C_asm"/>
    <property type="match status" value="1"/>
</dbReference>
<keyword evidence="2 6" id="KW-0812">Transmembrane</keyword>
<dbReference type="EMBL" id="SMGG01000006">
    <property type="protein sequence ID" value="TCK59327.1"/>
    <property type="molecule type" value="Genomic_DNA"/>
</dbReference>
<name>A0A4R1K5U2_9BACT</name>
<keyword evidence="3" id="KW-0201">Cytochrome c-type biogenesis</keyword>
<dbReference type="InterPro" id="IPR002541">
    <property type="entry name" value="Cyt_c_assembly"/>
</dbReference>
<evidence type="ECO:0000256" key="2">
    <source>
        <dbReference type="ARBA" id="ARBA00022692"/>
    </source>
</evidence>
<accession>A0A4R1K5U2</accession>
<sequence>MNSSVLFGIASITYMLTMAVYVAYLILKKEVIGKVASWAVISGFVCHTVAFLLRWAEFSNSFELGFFHSIPITNLYESLLFFAWCIILGNIYIERRYKTKFLGAFLTAIAGMAVAFVDTVGAAKGIQPLVPALKSNWLLAHATMSFVAYSAFSLSFVAAVLHLASLRLPRKNGVYIFWTVALGTFVFITLLIFGDFAAAMSAKAVEGTYKPLYYTFKKMSTGGIFGVFAVYVLFCAVSWILGGRLANLMDRFELNGKMMEELTYKMVSVGFPIFTVGGLIFGAVWADKAWGRYWAWDPKETWALITWLIYAFYLHARYVKEWTGARASAVAVAGFICTIFTYVGVNLLISGLHSYGGL</sequence>
<feature type="transmembrane region" description="Helical" evidence="6">
    <location>
        <begin position="262"/>
        <end position="286"/>
    </location>
</feature>
<reference evidence="8 9" key="1">
    <citation type="submission" date="2019-03" db="EMBL/GenBank/DDBJ databases">
        <title>Genomic Encyclopedia of Type Strains, Phase IV (KMG-IV): sequencing the most valuable type-strain genomes for metagenomic binning, comparative biology and taxonomic classification.</title>
        <authorList>
            <person name="Goeker M."/>
        </authorList>
    </citation>
    <scope>NUCLEOTIDE SEQUENCE [LARGE SCALE GENOMIC DNA]</scope>
    <source>
        <strain evidence="8 9">DSM 24984</strain>
    </source>
</reference>
<dbReference type="OrthoDB" id="9814290at2"/>
<dbReference type="AlphaFoldDB" id="A0A4R1K5U2"/>
<dbReference type="NCBIfam" id="TIGR03144">
    <property type="entry name" value="cytochr_II_ccsB"/>
    <property type="match status" value="1"/>
</dbReference>
<feature type="transmembrane region" description="Helical" evidence="6">
    <location>
        <begin position="219"/>
        <end position="241"/>
    </location>
</feature>
<evidence type="ECO:0000256" key="3">
    <source>
        <dbReference type="ARBA" id="ARBA00022748"/>
    </source>
</evidence>
<feature type="transmembrane region" description="Helical" evidence="6">
    <location>
        <begin position="330"/>
        <end position="349"/>
    </location>
</feature>
<evidence type="ECO:0000256" key="6">
    <source>
        <dbReference type="SAM" id="Phobius"/>
    </source>
</evidence>
<feature type="transmembrane region" description="Helical" evidence="6">
    <location>
        <begin position="301"/>
        <end position="318"/>
    </location>
</feature>
<dbReference type="PANTHER" id="PTHR30071:SF1">
    <property type="entry name" value="CYTOCHROME B_B6 PROTEIN-RELATED"/>
    <property type="match status" value="1"/>
</dbReference>
<dbReference type="RefSeq" id="WP_132874239.1">
    <property type="nucleotide sequence ID" value="NZ_SMGG01000006.1"/>
</dbReference>
<dbReference type="GO" id="GO:0017004">
    <property type="term" value="P:cytochrome complex assembly"/>
    <property type="evidence" value="ECO:0007669"/>
    <property type="project" value="UniProtKB-KW"/>
</dbReference>
<evidence type="ECO:0000256" key="5">
    <source>
        <dbReference type="ARBA" id="ARBA00023136"/>
    </source>
</evidence>
<dbReference type="GO" id="GO:0005886">
    <property type="term" value="C:plasma membrane"/>
    <property type="evidence" value="ECO:0007669"/>
    <property type="project" value="TreeGrafter"/>
</dbReference>
<evidence type="ECO:0000259" key="7">
    <source>
        <dbReference type="Pfam" id="PF01578"/>
    </source>
</evidence>
<evidence type="ECO:0000256" key="4">
    <source>
        <dbReference type="ARBA" id="ARBA00022989"/>
    </source>
</evidence>
<feature type="domain" description="Cytochrome c assembly protein" evidence="7">
    <location>
        <begin position="73"/>
        <end position="353"/>
    </location>
</feature>
<evidence type="ECO:0000313" key="8">
    <source>
        <dbReference type="EMBL" id="TCK59327.1"/>
    </source>
</evidence>
<evidence type="ECO:0000256" key="1">
    <source>
        <dbReference type="ARBA" id="ARBA00004141"/>
    </source>
</evidence>
<feature type="transmembrane region" description="Helical" evidence="6">
    <location>
        <begin position="100"/>
        <end position="117"/>
    </location>
</feature>
<comment type="subcellular location">
    <subcellularLocation>
        <location evidence="1">Membrane</location>
        <topology evidence="1">Multi-pass membrane protein</topology>
    </subcellularLocation>
</comment>